<dbReference type="AlphaFoldDB" id="A0A504U9E7"/>
<evidence type="ECO:0000313" key="2">
    <source>
        <dbReference type="Proteomes" id="UP000316429"/>
    </source>
</evidence>
<protein>
    <submittedName>
        <fullName evidence="1">Ferredoxin</fullName>
    </submittedName>
</protein>
<dbReference type="EMBL" id="VFYP01000001">
    <property type="protein sequence ID" value="TPP11149.1"/>
    <property type="molecule type" value="Genomic_DNA"/>
</dbReference>
<dbReference type="RefSeq" id="WP_140827625.1">
    <property type="nucleotide sequence ID" value="NZ_VFYP01000001.1"/>
</dbReference>
<keyword evidence="2" id="KW-1185">Reference proteome</keyword>
<sequence>MSGPFDVVERLDALLEPQGLMRRGVVRFQPGEAAPALEGGQNAQAVVLIGVTGGAMWSAFTAWRDRQVDGGGSDPLDRWSEVVLDPIAADLGAHAFYPSRAPYQPFQSWAMQAEGLRASPLGLLIHPAFGLWLSFRGALAFAEWHADDVDASGSRSQGRHPCDDCAEKPCLSACPAGAVMPDRFDVTGCRIHLATIAGQSGCTDGGCLARDACPIGVAYRYPQAQVRFHMQALTLPGH</sequence>
<accession>A0A504U9E7</accession>
<dbReference type="OrthoDB" id="8279740at2"/>
<evidence type="ECO:0000313" key="1">
    <source>
        <dbReference type="EMBL" id="TPP11149.1"/>
    </source>
</evidence>
<gene>
    <name evidence="1" type="ORF">FJQ55_10110</name>
</gene>
<comment type="caution">
    <text evidence="1">The sequence shown here is derived from an EMBL/GenBank/DDBJ whole genome shotgun (WGS) entry which is preliminary data.</text>
</comment>
<name>A0A504U9E7_9HYPH</name>
<proteinExistence type="predicted"/>
<dbReference type="Proteomes" id="UP000316429">
    <property type="component" value="Unassembled WGS sequence"/>
</dbReference>
<reference evidence="1 2" key="1">
    <citation type="submission" date="2019-06" db="EMBL/GenBank/DDBJ databases">
        <title>Rhizobium sp. CL12 isolated from roots of soybean.</title>
        <authorList>
            <person name="Wang C."/>
        </authorList>
    </citation>
    <scope>NUCLEOTIDE SEQUENCE [LARGE SCALE GENOMIC DNA]</scope>
    <source>
        <strain evidence="1 2">CL12</strain>
    </source>
</reference>
<organism evidence="1 2">
    <name type="scientific">Rhizobium glycinendophyticum</name>
    <dbReference type="NCBI Taxonomy" id="2589807"/>
    <lineage>
        <taxon>Bacteria</taxon>
        <taxon>Pseudomonadati</taxon>
        <taxon>Pseudomonadota</taxon>
        <taxon>Alphaproteobacteria</taxon>
        <taxon>Hyphomicrobiales</taxon>
        <taxon>Rhizobiaceae</taxon>
        <taxon>Rhizobium/Agrobacterium group</taxon>
        <taxon>Rhizobium</taxon>
    </lineage>
</organism>